<gene>
    <name evidence="1" type="ORF">J2752_001649</name>
</gene>
<sequence length="48" mass="4963">MGGDESTEYTFVCPECGESLDVNASMRDALLDRGCVICGASVSPSAFA</sequence>
<evidence type="ECO:0000313" key="1">
    <source>
        <dbReference type="EMBL" id="MBP1954737.1"/>
    </source>
</evidence>
<dbReference type="AlphaFoldDB" id="A0A8T4GSD2"/>
<dbReference type="OrthoDB" id="284396at2157"/>
<proteinExistence type="predicted"/>
<dbReference type="Pfam" id="PF24441">
    <property type="entry name" value="DUF7560"/>
    <property type="match status" value="1"/>
</dbReference>
<comment type="caution">
    <text evidence="1">The sequence shown here is derived from an EMBL/GenBank/DDBJ whole genome shotgun (WGS) entry which is preliminary data.</text>
</comment>
<dbReference type="InterPro" id="IPR055982">
    <property type="entry name" value="DUF7560"/>
</dbReference>
<dbReference type="Proteomes" id="UP000765891">
    <property type="component" value="Unassembled WGS sequence"/>
</dbReference>
<reference evidence="1" key="1">
    <citation type="submission" date="2021-03" db="EMBL/GenBank/DDBJ databases">
        <title>Genomic Encyclopedia of Type Strains, Phase IV (KMG-IV): sequencing the most valuable type-strain genomes for metagenomic binning, comparative biology and taxonomic classification.</title>
        <authorList>
            <person name="Goeker M."/>
        </authorList>
    </citation>
    <scope>NUCLEOTIDE SEQUENCE</scope>
    <source>
        <strain evidence="1">DSM 22443</strain>
    </source>
</reference>
<dbReference type="EMBL" id="JAGGKO010000002">
    <property type="protein sequence ID" value="MBP1954737.1"/>
    <property type="molecule type" value="Genomic_DNA"/>
</dbReference>
<dbReference type="RefSeq" id="WP_188870871.1">
    <property type="nucleotide sequence ID" value="NZ_BMOO01000002.1"/>
</dbReference>
<evidence type="ECO:0000313" key="2">
    <source>
        <dbReference type="Proteomes" id="UP000765891"/>
    </source>
</evidence>
<name>A0A8T4GSD2_9EURY</name>
<accession>A0A8T4GSD2</accession>
<protein>
    <submittedName>
        <fullName evidence="1">Putative nucleic acid-binding Zn ribbon protein</fullName>
    </submittedName>
</protein>
<organism evidence="1 2">
    <name type="scientific">Halarchaeum rubridurum</name>
    <dbReference type="NCBI Taxonomy" id="489911"/>
    <lineage>
        <taxon>Archaea</taxon>
        <taxon>Methanobacteriati</taxon>
        <taxon>Methanobacteriota</taxon>
        <taxon>Stenosarchaea group</taxon>
        <taxon>Halobacteria</taxon>
        <taxon>Halobacteriales</taxon>
        <taxon>Halobacteriaceae</taxon>
    </lineage>
</organism>